<comment type="caution">
    <text evidence="2">The sequence shown here is derived from an EMBL/GenBank/DDBJ whole genome shotgun (WGS) entry which is preliminary data.</text>
</comment>
<evidence type="ECO:0000313" key="2">
    <source>
        <dbReference type="EMBL" id="KRG69236.1"/>
    </source>
</evidence>
<dbReference type="GO" id="GO:0016810">
    <property type="term" value="F:hydrolase activity, acting on carbon-nitrogen (but not peptide) bonds"/>
    <property type="evidence" value="ECO:0007669"/>
    <property type="project" value="InterPro"/>
</dbReference>
<protein>
    <submittedName>
        <fullName evidence="2">Polysaccharide deacetylase</fullName>
    </submittedName>
</protein>
<evidence type="ECO:0000259" key="1">
    <source>
        <dbReference type="Pfam" id="PF01522"/>
    </source>
</evidence>
<dbReference type="PATRIC" id="fig|344882.3.peg.728"/>
<proteinExistence type="predicted"/>
<accession>A0A0R0CUC2</accession>
<dbReference type="AlphaFoldDB" id="A0A0R0CUC2"/>
<dbReference type="GO" id="GO:0005975">
    <property type="term" value="P:carbohydrate metabolic process"/>
    <property type="evidence" value="ECO:0007669"/>
    <property type="project" value="InterPro"/>
</dbReference>
<keyword evidence="3" id="KW-1185">Reference proteome</keyword>
<gene>
    <name evidence="2" type="ORF">ABB29_11810</name>
</gene>
<reference evidence="2 3" key="1">
    <citation type="submission" date="2015-05" db="EMBL/GenBank/DDBJ databases">
        <title>Genome sequencing and analysis of members of genus Stenotrophomonas.</title>
        <authorList>
            <person name="Patil P.P."/>
            <person name="Midha S."/>
            <person name="Patil P.B."/>
        </authorList>
    </citation>
    <scope>NUCLEOTIDE SEQUENCE [LARGE SCALE GENOMIC DNA]</scope>
    <source>
        <strain evidence="2 3">DSM 21858</strain>
    </source>
</reference>
<dbReference type="SUPFAM" id="SSF88713">
    <property type="entry name" value="Glycoside hydrolase/deacetylase"/>
    <property type="match status" value="1"/>
</dbReference>
<dbReference type="EMBL" id="LDJL01000011">
    <property type="protein sequence ID" value="KRG69236.1"/>
    <property type="molecule type" value="Genomic_DNA"/>
</dbReference>
<evidence type="ECO:0000313" key="3">
    <source>
        <dbReference type="Proteomes" id="UP000052052"/>
    </source>
</evidence>
<dbReference type="Gene3D" id="3.20.20.370">
    <property type="entry name" value="Glycoside hydrolase/deacetylase"/>
    <property type="match status" value="1"/>
</dbReference>
<dbReference type="Proteomes" id="UP000052052">
    <property type="component" value="Unassembled WGS sequence"/>
</dbReference>
<dbReference type="InterPro" id="IPR002509">
    <property type="entry name" value="NODB_dom"/>
</dbReference>
<dbReference type="Pfam" id="PF01522">
    <property type="entry name" value="Polysacc_deac_1"/>
    <property type="match status" value="1"/>
</dbReference>
<sequence length="263" mass="28727">MVLLLGLPLAPAHAAGHGPFPWPDGRKAAVSLAYDDALDSQLDIAIPALDRVGLKGSFYLQLSRDPVRDRMAEWRQAAANGHELGNHTLFHQCSGSLKGHEWVEPSRDLDRTSAAQMIDQVRLANVMLTAIDGRTQRTLTVPCGDVIADGENYVAALHPDFVAIKLGQGAVTPDMWALDPYAVTVEAPEGVTGQQLIQRVQQAIEAGTMVNFTFHGVGGDYLSVSRQAHDELLGYLAMHQDQVWVDTFINIMQYVREQQAAAH</sequence>
<name>A0A0R0CUC2_9GAMM</name>
<dbReference type="STRING" id="344882.ABB29_11810"/>
<feature type="domain" description="NodB homology" evidence="1">
    <location>
        <begin position="26"/>
        <end position="148"/>
    </location>
</feature>
<organism evidence="2 3">
    <name type="scientific">Pseudoxanthomonas dokdonensis</name>
    <dbReference type="NCBI Taxonomy" id="344882"/>
    <lineage>
        <taxon>Bacteria</taxon>
        <taxon>Pseudomonadati</taxon>
        <taxon>Pseudomonadota</taxon>
        <taxon>Gammaproteobacteria</taxon>
        <taxon>Lysobacterales</taxon>
        <taxon>Lysobacteraceae</taxon>
        <taxon>Pseudoxanthomonas</taxon>
    </lineage>
</organism>
<dbReference type="InterPro" id="IPR011330">
    <property type="entry name" value="Glyco_hydro/deAcase_b/a-brl"/>
</dbReference>